<dbReference type="EMBL" id="FNEB01000006">
    <property type="protein sequence ID" value="SDI90973.1"/>
    <property type="molecule type" value="Genomic_DNA"/>
</dbReference>
<accession>A0A1G8PEN7</accession>
<keyword evidence="2" id="KW-1185">Reference proteome</keyword>
<evidence type="ECO:0000313" key="1">
    <source>
        <dbReference type="EMBL" id="SDI90973.1"/>
    </source>
</evidence>
<protein>
    <recommendedName>
        <fullName evidence="3">Outer membrane protein</fullName>
    </recommendedName>
</protein>
<dbReference type="OrthoDB" id="7721289at2"/>
<reference evidence="1 2" key="1">
    <citation type="submission" date="2016-10" db="EMBL/GenBank/DDBJ databases">
        <authorList>
            <person name="de Groot N.N."/>
        </authorList>
    </citation>
    <scope>NUCLEOTIDE SEQUENCE [LARGE SCALE GENOMIC DNA]</scope>
    <source>
        <strain evidence="1 2">DSM 28010</strain>
    </source>
</reference>
<dbReference type="RefSeq" id="WP_090029076.1">
    <property type="nucleotide sequence ID" value="NZ_FNEB01000006.1"/>
</dbReference>
<dbReference type="Pfam" id="PF09982">
    <property type="entry name" value="LpxR"/>
    <property type="match status" value="1"/>
</dbReference>
<gene>
    <name evidence="1" type="ORF">SAMN05421850_106198</name>
</gene>
<dbReference type="InterPro" id="IPR018707">
    <property type="entry name" value="LpxR"/>
</dbReference>
<name>A0A1G8PEN7_9RHOB</name>
<dbReference type="AlphaFoldDB" id="A0A1G8PEN7"/>
<dbReference type="InterPro" id="IPR037107">
    <property type="entry name" value="Put_OMP_sf"/>
</dbReference>
<sequence>MIRIIALAALCLGVFVQPGIAGDRQLIGRGGVIVNDSFGDVRDRWRTGSAVGSRVWGPEWTGRAPEGFGRLLELRFGGQIIAPASIRNPDARDRPYAGALFGGLHTHFSRGETDFALGADLVMTGPQTGLDDFQDALHDLAGISQTSDSVRATQIENGFYPTLVFEAGRDLRLSPGATLRPFVEARAGDETLLRVGGDLTLGTIGQGELWVRDGVTGHRYRTVRRPFSGFAFVLGADIAHVADSAYLPEDRGYTLTDTRTRLRMGLHYEGRRAQVFYGLTYLGKEFENQPEGQLTGAISLNFRF</sequence>
<dbReference type="Gene3D" id="2.40.128.140">
    <property type="entry name" value="Outer membrane protein"/>
    <property type="match status" value="1"/>
</dbReference>
<proteinExistence type="predicted"/>
<evidence type="ECO:0008006" key="3">
    <source>
        <dbReference type="Google" id="ProtNLM"/>
    </source>
</evidence>
<dbReference type="STRING" id="490829.SAMN05421850_106198"/>
<dbReference type="Proteomes" id="UP000199340">
    <property type="component" value="Unassembled WGS sequence"/>
</dbReference>
<organism evidence="1 2">
    <name type="scientific">Lutimaribacter saemankumensis</name>
    <dbReference type="NCBI Taxonomy" id="490829"/>
    <lineage>
        <taxon>Bacteria</taxon>
        <taxon>Pseudomonadati</taxon>
        <taxon>Pseudomonadota</taxon>
        <taxon>Alphaproteobacteria</taxon>
        <taxon>Rhodobacterales</taxon>
        <taxon>Roseobacteraceae</taxon>
        <taxon>Lutimaribacter</taxon>
    </lineage>
</organism>
<evidence type="ECO:0000313" key="2">
    <source>
        <dbReference type="Proteomes" id="UP000199340"/>
    </source>
</evidence>